<dbReference type="EMBL" id="JARQBJ010000004">
    <property type="protein sequence ID" value="MDT2810835.1"/>
    <property type="molecule type" value="Genomic_DNA"/>
</dbReference>
<evidence type="ECO:0000313" key="5">
    <source>
        <dbReference type="Proteomes" id="UP001256711"/>
    </source>
</evidence>
<dbReference type="SUPFAM" id="SSF48452">
    <property type="entry name" value="TPR-like"/>
    <property type="match status" value="2"/>
</dbReference>
<dbReference type="Gene3D" id="1.25.40.10">
    <property type="entry name" value="Tetratricopeptide repeat domain"/>
    <property type="match status" value="4"/>
</dbReference>
<dbReference type="PANTHER" id="PTHR45586">
    <property type="entry name" value="TPR REPEAT-CONTAINING PROTEIN PA4667"/>
    <property type="match status" value="1"/>
</dbReference>
<feature type="repeat" description="TPR" evidence="3">
    <location>
        <begin position="34"/>
        <end position="67"/>
    </location>
</feature>
<dbReference type="RefSeq" id="WP_010753311.1">
    <property type="nucleotide sequence ID" value="NZ_JAQESC010000007.1"/>
</dbReference>
<dbReference type="InterPro" id="IPR019734">
    <property type="entry name" value="TPR_rpt"/>
</dbReference>
<dbReference type="Proteomes" id="UP001256711">
    <property type="component" value="Unassembled WGS sequence"/>
</dbReference>
<accession>A0AAW8U4J1</accession>
<dbReference type="InterPro" id="IPR051012">
    <property type="entry name" value="CellSynth/LPSAsmb/PSIAsmb"/>
</dbReference>
<dbReference type="Pfam" id="PF14559">
    <property type="entry name" value="TPR_19"/>
    <property type="match status" value="1"/>
</dbReference>
<gene>
    <name evidence="4" type="ORF">P7H43_10070</name>
</gene>
<evidence type="ECO:0000256" key="3">
    <source>
        <dbReference type="PROSITE-ProRule" id="PRU00339"/>
    </source>
</evidence>
<dbReference type="PANTHER" id="PTHR45586:SF1">
    <property type="entry name" value="LIPOPOLYSACCHARIDE ASSEMBLY PROTEIN B"/>
    <property type="match status" value="1"/>
</dbReference>
<dbReference type="SMART" id="SM00028">
    <property type="entry name" value="TPR"/>
    <property type="match status" value="7"/>
</dbReference>
<keyword evidence="1" id="KW-0677">Repeat</keyword>
<dbReference type="GeneID" id="78365704"/>
<reference evidence="4" key="1">
    <citation type="submission" date="2023-03" db="EMBL/GenBank/DDBJ databases">
        <authorList>
            <person name="Shen W."/>
            <person name="Cai J."/>
        </authorList>
    </citation>
    <scope>NUCLEOTIDE SEQUENCE</scope>
    <source>
        <strain evidence="4">B226-2</strain>
    </source>
</reference>
<dbReference type="AlphaFoldDB" id="A0AAW8U4J1"/>
<evidence type="ECO:0000256" key="2">
    <source>
        <dbReference type="ARBA" id="ARBA00022803"/>
    </source>
</evidence>
<organism evidence="4 5">
    <name type="scientific">Enterococcus asini</name>
    <dbReference type="NCBI Taxonomy" id="57732"/>
    <lineage>
        <taxon>Bacteria</taxon>
        <taxon>Bacillati</taxon>
        <taxon>Bacillota</taxon>
        <taxon>Bacilli</taxon>
        <taxon>Lactobacillales</taxon>
        <taxon>Enterococcaceae</taxon>
        <taxon>Enterococcus</taxon>
    </lineage>
</organism>
<protein>
    <submittedName>
        <fullName evidence="4">Tetratricopeptide repeat protein</fullName>
    </submittedName>
</protein>
<evidence type="ECO:0000313" key="4">
    <source>
        <dbReference type="EMBL" id="MDT2810835.1"/>
    </source>
</evidence>
<proteinExistence type="predicted"/>
<dbReference type="PROSITE" id="PS50005">
    <property type="entry name" value="TPR"/>
    <property type="match status" value="1"/>
</dbReference>
<dbReference type="Pfam" id="PF13181">
    <property type="entry name" value="TPR_8"/>
    <property type="match status" value="1"/>
</dbReference>
<evidence type="ECO:0000256" key="1">
    <source>
        <dbReference type="ARBA" id="ARBA00022737"/>
    </source>
</evidence>
<dbReference type="Pfam" id="PF25058">
    <property type="entry name" value="ARM_TT21"/>
    <property type="match status" value="1"/>
</dbReference>
<sequence length="418" mass="47745">MNNSYSIQMLTALEKEDLPGAQVALQEALAHDDDDVLFQLGDQLVQIGFLEEAKEVFAKLLTRYPGNEEVLLALAEIAVEDDQIDEAFNYLEGVQKDSDYYPQALLLSADLYQMLGIPEVSEAKLEEAAKILPDEPLIQFALAELYSSTDRFADAATIYQILLNSEITEVGGISLEERLGMALSMEGKFEDSLPHLETALKDNESDELLFHTAFVYLQLKENQQAIFYLQKLRALNPHYQSTYLYLAQALQEDEQLEEAQEVIEEGIHENPYQVDFYQFASENVYRLKDAKKAEEYLQQALETGEKLDETLFMLSNLYLKEGQYEDVVTTVEQMENPDDAFAQWNLANAYNQLEEFDEAAVHYEKAAIELDHEPEFMKEYGIFLRDEGRLQEALTLLQHYLAHEPGDLEVQSIIDALL</sequence>
<dbReference type="InterPro" id="IPR011990">
    <property type="entry name" value="TPR-like_helical_dom_sf"/>
</dbReference>
<comment type="caution">
    <text evidence="4">The sequence shown here is derived from an EMBL/GenBank/DDBJ whole genome shotgun (WGS) entry which is preliminary data.</text>
</comment>
<keyword evidence="2 3" id="KW-0802">TPR repeat</keyword>
<name>A0AAW8U4J1_9ENTE</name>